<keyword evidence="3" id="KW-0813">Transport</keyword>
<keyword evidence="6" id="KW-0633">Potassium transport</keyword>
<keyword evidence="12" id="KW-0479">Metal-binding</keyword>
<comment type="subcellular location">
    <subcellularLocation>
        <location evidence="1">Cell inner membrane</location>
        <topology evidence="1">Multi-pass membrane protein</topology>
    </subcellularLocation>
</comment>
<feature type="transmembrane region" description="Helical" evidence="13">
    <location>
        <begin position="327"/>
        <end position="350"/>
    </location>
</feature>
<dbReference type="AlphaFoldDB" id="G9X1A4"/>
<evidence type="ECO:0000256" key="5">
    <source>
        <dbReference type="ARBA" id="ARBA00022519"/>
    </source>
</evidence>
<comment type="caution">
    <text evidence="14">The sequence shown here is derived from an EMBL/GenBank/DDBJ whole genome shotgun (WGS) entry which is preliminary data.</text>
</comment>
<feature type="transmembrane region" description="Helical" evidence="13">
    <location>
        <begin position="274"/>
        <end position="292"/>
    </location>
</feature>
<keyword evidence="7 13" id="KW-0812">Transmembrane</keyword>
<feature type="transmembrane region" description="Helical" evidence="13">
    <location>
        <begin position="183"/>
        <end position="204"/>
    </location>
</feature>
<dbReference type="PIRSF" id="PIRSF006247">
    <property type="entry name" value="TrkH"/>
    <property type="match status" value="1"/>
</dbReference>
<keyword evidence="4" id="KW-1003">Cell membrane</keyword>
<dbReference type="Proteomes" id="UP000006437">
    <property type="component" value="Unassembled WGS sequence"/>
</dbReference>
<feature type="transmembrane region" description="Helical" evidence="13">
    <location>
        <begin position="454"/>
        <end position="478"/>
    </location>
</feature>
<keyword evidence="5" id="KW-0997">Cell inner membrane</keyword>
<protein>
    <recommendedName>
        <fullName evidence="16">Cation transport protein</fullName>
    </recommendedName>
</protein>
<keyword evidence="11 13" id="KW-0472">Membrane</keyword>
<keyword evidence="9 13" id="KW-1133">Transmembrane helix</keyword>
<dbReference type="PANTHER" id="PTHR32024">
    <property type="entry name" value="TRK SYSTEM POTASSIUM UPTAKE PROTEIN TRKG-RELATED"/>
    <property type="match status" value="1"/>
</dbReference>
<evidence type="ECO:0000256" key="8">
    <source>
        <dbReference type="ARBA" id="ARBA00022958"/>
    </source>
</evidence>
<dbReference type="InterPro" id="IPR004772">
    <property type="entry name" value="TrkH"/>
</dbReference>
<feature type="binding site" evidence="12">
    <location>
        <position position="112"/>
    </location>
    <ligand>
        <name>K(+)</name>
        <dbReference type="ChEBI" id="CHEBI:29103"/>
    </ligand>
</feature>
<dbReference type="PATRIC" id="fig|796937.3.peg.1402"/>
<feature type="transmembrane region" description="Helical" evidence="13">
    <location>
        <begin position="236"/>
        <end position="254"/>
    </location>
</feature>
<evidence type="ECO:0000313" key="14">
    <source>
        <dbReference type="EMBL" id="EHL14525.1"/>
    </source>
</evidence>
<evidence type="ECO:0000256" key="7">
    <source>
        <dbReference type="ARBA" id="ARBA00022692"/>
    </source>
</evidence>
<feature type="binding site" evidence="12">
    <location>
        <position position="220"/>
    </location>
    <ligand>
        <name>K(+)</name>
        <dbReference type="ChEBI" id="CHEBI:29103"/>
    </ligand>
</feature>
<feature type="transmembrane region" description="Helical" evidence="13">
    <location>
        <begin position="69"/>
        <end position="91"/>
    </location>
</feature>
<feature type="binding site" evidence="12">
    <location>
        <position position="315"/>
    </location>
    <ligand>
        <name>K(+)</name>
        <dbReference type="ChEBI" id="CHEBI:29103"/>
    </ligand>
</feature>
<evidence type="ECO:0000256" key="11">
    <source>
        <dbReference type="ARBA" id="ARBA00023136"/>
    </source>
</evidence>
<dbReference type="EMBL" id="AFZE01000026">
    <property type="protein sequence ID" value="EHL14525.1"/>
    <property type="molecule type" value="Genomic_DNA"/>
</dbReference>
<dbReference type="Pfam" id="PF02386">
    <property type="entry name" value="TrkH"/>
    <property type="match status" value="1"/>
</dbReference>
<evidence type="ECO:0000256" key="10">
    <source>
        <dbReference type="ARBA" id="ARBA00023065"/>
    </source>
</evidence>
<feature type="binding site" evidence="12">
    <location>
        <position position="431"/>
    </location>
    <ligand>
        <name>K(+)</name>
        <dbReference type="ChEBI" id="CHEBI:29103"/>
    </ligand>
</feature>
<sequence>MNFSIIIFVLGNILKVEGLLLSVPFIISLIYKESMNNTYGFLIVMAILFVIGVLTTIKKPEKKSMQPKDGFVIVSLSWLLLSFFGALPFVLSGEIPSLADAFFETASGFTTTGSSILRNVEGLSHSMLFWRSFTHLIGGMGVLVFALAILPSTGLDSVHVMKAEVPGPVFGKLVAKMRLTARILYGIYLVMTAVLILFLLAGGMNLFDATLHAFGTAGTGGFGVKNTSVAYYNSPYIETVIGIGMILFGVNFNLYYMIMVGDIKKIFESEELKIYIKIIFWAILAIFINVGIKSGFSMKLLRDAFFQVSSIITTTGFSTVDYNEWPVFSHIILLVLMFIGGCAGSTAGGLKVSRIGILMKTSYAQLKKVVQPNRVVSMRFDGKVLDSNIITSITNYFVVYMLVFVVLLLLVAFDSPNFSTAFSAVSATYNNIGPGFDVVGPAGNFSDFSDFTKIVLSFSMIFGRLEIYPMLILIGSIFNNSDLK</sequence>
<evidence type="ECO:0000256" key="12">
    <source>
        <dbReference type="PIRSR" id="PIRSR006247-1"/>
    </source>
</evidence>
<feature type="transmembrane region" description="Helical" evidence="13">
    <location>
        <begin position="37"/>
        <end position="57"/>
    </location>
</feature>
<dbReference type="GO" id="GO:0046872">
    <property type="term" value="F:metal ion binding"/>
    <property type="evidence" value="ECO:0007669"/>
    <property type="project" value="UniProtKB-KW"/>
</dbReference>
<dbReference type="HOGENOM" id="CLU_030708_0_2_9"/>
<feature type="transmembrane region" description="Helical" evidence="13">
    <location>
        <begin position="393"/>
        <end position="413"/>
    </location>
</feature>
<feature type="transmembrane region" description="Helical" evidence="13">
    <location>
        <begin position="7"/>
        <end position="31"/>
    </location>
</feature>
<evidence type="ECO:0000256" key="13">
    <source>
        <dbReference type="SAM" id="Phobius"/>
    </source>
</evidence>
<feature type="binding site" evidence="12">
    <location>
        <position position="111"/>
    </location>
    <ligand>
        <name>K(+)</name>
        <dbReference type="ChEBI" id="CHEBI:29103"/>
    </ligand>
</feature>
<evidence type="ECO:0000313" key="15">
    <source>
        <dbReference type="Proteomes" id="UP000006437"/>
    </source>
</evidence>
<dbReference type="GO" id="GO:0015379">
    <property type="term" value="F:potassium:chloride symporter activity"/>
    <property type="evidence" value="ECO:0007669"/>
    <property type="project" value="InterPro"/>
</dbReference>
<accession>G9X1A4</accession>
<dbReference type="GO" id="GO:0005886">
    <property type="term" value="C:plasma membrane"/>
    <property type="evidence" value="ECO:0007669"/>
    <property type="project" value="UniProtKB-SubCell"/>
</dbReference>
<dbReference type="PANTHER" id="PTHR32024:SF2">
    <property type="entry name" value="TRK SYSTEM POTASSIUM UPTAKE PROTEIN TRKG-RELATED"/>
    <property type="match status" value="1"/>
</dbReference>
<feature type="binding site" evidence="12">
    <location>
        <position position="314"/>
    </location>
    <ligand>
        <name>K(+)</name>
        <dbReference type="ChEBI" id="CHEBI:29103"/>
    </ligand>
</feature>
<evidence type="ECO:0000256" key="9">
    <source>
        <dbReference type="ARBA" id="ARBA00022989"/>
    </source>
</evidence>
<organism evidence="14 15">
    <name type="scientific">Peptoanaerobacter stomatis</name>
    <dbReference type="NCBI Taxonomy" id="796937"/>
    <lineage>
        <taxon>Bacteria</taxon>
        <taxon>Bacillati</taxon>
        <taxon>Bacillota</taxon>
        <taxon>Clostridia</taxon>
        <taxon>Peptostreptococcales</taxon>
        <taxon>Filifactoraceae</taxon>
        <taxon>Peptoanaerobacter</taxon>
    </lineage>
</organism>
<dbReference type="RefSeq" id="WP_009526364.1">
    <property type="nucleotide sequence ID" value="NZ_JBQMYE010000020.1"/>
</dbReference>
<gene>
    <name evidence="14" type="ORF">HMPREF9629_02148</name>
</gene>
<reference evidence="14 15" key="1">
    <citation type="submission" date="2011-08" db="EMBL/GenBank/DDBJ databases">
        <title>The Genome Sequence of Eubacteriaceae bacterium ACC19a.</title>
        <authorList>
            <consortium name="The Broad Institute Genome Sequencing Platform"/>
            <person name="Earl A."/>
            <person name="Ward D."/>
            <person name="Feldgarden M."/>
            <person name="Gevers D."/>
            <person name="Sizova M."/>
            <person name="Hazen A."/>
            <person name="Epstein S."/>
            <person name="Young S.K."/>
            <person name="Zeng Q."/>
            <person name="Gargeya S."/>
            <person name="Fitzgerald M."/>
            <person name="Haas B."/>
            <person name="Abouelleil A."/>
            <person name="Alvarado L."/>
            <person name="Arachchi H.M."/>
            <person name="Berlin A."/>
            <person name="Brown A."/>
            <person name="Chapman S.B."/>
            <person name="Chen Z."/>
            <person name="Dunbar C."/>
            <person name="Freedman E."/>
            <person name="Gearin G."/>
            <person name="Gellesch M."/>
            <person name="Goldberg J."/>
            <person name="Griggs A."/>
            <person name="Gujja S."/>
            <person name="Heiman D."/>
            <person name="Howarth C."/>
            <person name="Larson L."/>
            <person name="Lui A."/>
            <person name="MacDonald P.J.P."/>
            <person name="Montmayeur A."/>
            <person name="Murphy C."/>
            <person name="Neiman D."/>
            <person name="Pearson M."/>
            <person name="Priest M."/>
            <person name="Roberts A."/>
            <person name="Saif S."/>
            <person name="Shea T."/>
            <person name="Shenoy N."/>
            <person name="Sisk P."/>
            <person name="Stolte C."/>
            <person name="Sykes S."/>
            <person name="Wortman J."/>
            <person name="Nusbaum C."/>
            <person name="Birren B."/>
        </authorList>
    </citation>
    <scope>NUCLEOTIDE SEQUENCE [LARGE SCALE GENOMIC DNA]</scope>
    <source>
        <strain evidence="14 15">ACC19a</strain>
    </source>
</reference>
<evidence type="ECO:0000256" key="6">
    <source>
        <dbReference type="ARBA" id="ARBA00022538"/>
    </source>
</evidence>
<evidence type="ECO:0000256" key="1">
    <source>
        <dbReference type="ARBA" id="ARBA00004429"/>
    </source>
</evidence>
<comment type="similarity">
    <text evidence="2">Belongs to the TrkH potassium transport family.</text>
</comment>
<name>G9X1A4_9FIRM</name>
<evidence type="ECO:0008006" key="16">
    <source>
        <dbReference type="Google" id="ProtNLM"/>
    </source>
</evidence>
<proteinExistence type="inferred from homology"/>
<evidence type="ECO:0000256" key="4">
    <source>
        <dbReference type="ARBA" id="ARBA00022475"/>
    </source>
</evidence>
<feature type="transmembrane region" description="Helical" evidence="13">
    <location>
        <begin position="128"/>
        <end position="150"/>
    </location>
</feature>
<dbReference type="BioCyc" id="EBAC796937-HMP:GMGH-2176-MONOMER"/>
<evidence type="ECO:0000256" key="2">
    <source>
        <dbReference type="ARBA" id="ARBA00009137"/>
    </source>
</evidence>
<keyword evidence="8 12" id="KW-0630">Potassium</keyword>
<evidence type="ECO:0000256" key="3">
    <source>
        <dbReference type="ARBA" id="ARBA00022448"/>
    </source>
</evidence>
<keyword evidence="10" id="KW-0406">Ion transport</keyword>
<dbReference type="InterPro" id="IPR003445">
    <property type="entry name" value="Cat_transpt"/>
</dbReference>